<feature type="compositionally biased region" description="Basic and acidic residues" evidence="6">
    <location>
        <begin position="306"/>
        <end position="336"/>
    </location>
</feature>
<dbReference type="InterPro" id="IPR036734">
    <property type="entry name" value="Neur_chan_lig-bd_sf"/>
</dbReference>
<dbReference type="InterPro" id="IPR006201">
    <property type="entry name" value="Neur_channel"/>
</dbReference>
<keyword evidence="5" id="KW-0813">Transport</keyword>
<evidence type="ECO:0000313" key="10">
    <source>
        <dbReference type="Proteomes" id="UP001152320"/>
    </source>
</evidence>
<evidence type="ECO:0000256" key="1">
    <source>
        <dbReference type="ARBA" id="ARBA00004141"/>
    </source>
</evidence>
<dbReference type="PRINTS" id="PR00252">
    <property type="entry name" value="NRIONCHANNEL"/>
</dbReference>
<evidence type="ECO:0000313" key="9">
    <source>
        <dbReference type="EMBL" id="KAJ8031980.1"/>
    </source>
</evidence>
<dbReference type="PANTHER" id="PTHR18945">
    <property type="entry name" value="NEUROTRANSMITTER GATED ION CHANNEL"/>
    <property type="match status" value="1"/>
</dbReference>
<dbReference type="OrthoDB" id="5809364at2759"/>
<dbReference type="CDD" id="cd18989">
    <property type="entry name" value="LGIC_ECD_cation"/>
    <property type="match status" value="1"/>
</dbReference>
<dbReference type="Proteomes" id="UP001152320">
    <property type="component" value="Chromosome 12"/>
</dbReference>
<evidence type="ECO:0000259" key="7">
    <source>
        <dbReference type="Pfam" id="PF02931"/>
    </source>
</evidence>
<comment type="similarity">
    <text evidence="5">Belongs to the ligand-gated ion channel (TC 1.A.9) family.</text>
</comment>
<feature type="transmembrane region" description="Helical" evidence="5">
    <location>
        <begin position="158"/>
        <end position="181"/>
    </location>
</feature>
<dbReference type="Pfam" id="PF02931">
    <property type="entry name" value="Neur_chan_LBD"/>
    <property type="match status" value="1"/>
</dbReference>
<evidence type="ECO:0000256" key="6">
    <source>
        <dbReference type="SAM" id="MobiDB-lite"/>
    </source>
</evidence>
<accession>A0A9Q1H4A9</accession>
<dbReference type="Gene3D" id="1.20.58.390">
    <property type="entry name" value="Neurotransmitter-gated ion-channel transmembrane domain"/>
    <property type="match status" value="1"/>
</dbReference>
<keyword evidence="2 5" id="KW-0812">Transmembrane</keyword>
<evidence type="ECO:0000256" key="5">
    <source>
        <dbReference type="RuleBase" id="RU000687"/>
    </source>
</evidence>
<keyword evidence="5" id="KW-0406">Ion transport</keyword>
<reference evidence="9" key="1">
    <citation type="submission" date="2021-10" db="EMBL/GenBank/DDBJ databases">
        <title>Tropical sea cucumber genome reveals ecological adaptation and Cuvierian tubules defense mechanism.</title>
        <authorList>
            <person name="Chen T."/>
        </authorList>
    </citation>
    <scope>NUCLEOTIDE SEQUENCE</scope>
    <source>
        <strain evidence="9">Nanhai2018</strain>
        <tissue evidence="9">Muscle</tissue>
    </source>
</reference>
<feature type="transmembrane region" description="Helical" evidence="5">
    <location>
        <begin position="188"/>
        <end position="205"/>
    </location>
</feature>
<dbReference type="InterPro" id="IPR006029">
    <property type="entry name" value="Neurotrans-gated_channel_TM"/>
</dbReference>
<dbReference type="PROSITE" id="PS00236">
    <property type="entry name" value="NEUROTR_ION_CHANNEL"/>
    <property type="match status" value="1"/>
</dbReference>
<proteinExistence type="inferred from homology"/>
<feature type="domain" description="Neurotransmitter-gated ion-channel ligand-binding" evidence="7">
    <location>
        <begin position="2"/>
        <end position="126"/>
    </location>
</feature>
<keyword evidence="3 5" id="KW-1133">Transmembrane helix</keyword>
<protein>
    <submittedName>
        <fullName evidence="9">Neuronal acetylcholine receptor subunit alpha-3</fullName>
    </submittedName>
</protein>
<keyword evidence="9" id="KW-0675">Receptor</keyword>
<evidence type="ECO:0000256" key="3">
    <source>
        <dbReference type="ARBA" id="ARBA00022989"/>
    </source>
</evidence>
<comment type="caution">
    <text evidence="9">The sequence shown here is derived from an EMBL/GenBank/DDBJ whole genome shotgun (WGS) entry which is preliminary data.</text>
</comment>
<evidence type="ECO:0000256" key="2">
    <source>
        <dbReference type="ARBA" id="ARBA00022692"/>
    </source>
</evidence>
<comment type="subcellular location">
    <subcellularLocation>
        <location evidence="1">Membrane</location>
        <topology evidence="1">Multi-pass membrane protein</topology>
    </subcellularLocation>
</comment>
<dbReference type="Gene3D" id="2.70.170.10">
    <property type="entry name" value="Neurotransmitter-gated ion-channel ligand-binding domain"/>
    <property type="match status" value="1"/>
</dbReference>
<dbReference type="SUPFAM" id="SSF63712">
    <property type="entry name" value="Nicotinic receptor ligand binding domain-like"/>
    <property type="match status" value="1"/>
</dbReference>
<comment type="caution">
    <text evidence="5">Lacks conserved residue(s) required for the propagation of feature annotation.</text>
</comment>
<keyword evidence="5" id="KW-0407">Ion channel</keyword>
<gene>
    <name evidence="9" type="ORF">HOLleu_25367</name>
</gene>
<feature type="transmembrane region" description="Helical" evidence="5">
    <location>
        <begin position="225"/>
        <end position="244"/>
    </location>
</feature>
<dbReference type="EMBL" id="JAIZAY010000012">
    <property type="protein sequence ID" value="KAJ8031980.1"/>
    <property type="molecule type" value="Genomic_DNA"/>
</dbReference>
<keyword evidence="4 5" id="KW-0472">Membrane</keyword>
<dbReference type="InterPro" id="IPR018000">
    <property type="entry name" value="Neurotransmitter_ion_chnl_CS"/>
</dbReference>
<dbReference type="InterPro" id="IPR036719">
    <property type="entry name" value="Neuro-gated_channel_TM_sf"/>
</dbReference>
<keyword evidence="10" id="KW-1185">Reference proteome</keyword>
<organism evidence="9 10">
    <name type="scientific">Holothuria leucospilota</name>
    <name type="common">Black long sea cucumber</name>
    <name type="synonym">Mertensiothuria leucospilota</name>
    <dbReference type="NCBI Taxonomy" id="206669"/>
    <lineage>
        <taxon>Eukaryota</taxon>
        <taxon>Metazoa</taxon>
        <taxon>Echinodermata</taxon>
        <taxon>Eleutherozoa</taxon>
        <taxon>Echinozoa</taxon>
        <taxon>Holothuroidea</taxon>
        <taxon>Aspidochirotacea</taxon>
        <taxon>Aspidochirotida</taxon>
        <taxon>Holothuriidae</taxon>
        <taxon>Holothuria</taxon>
    </lineage>
</organism>
<name>A0A9Q1H4A9_HOLLE</name>
<dbReference type="InterPro" id="IPR038050">
    <property type="entry name" value="Neuro_actylchol_rec"/>
</dbReference>
<feature type="domain" description="Neurotransmitter-gated ion-channel transmembrane" evidence="8">
    <location>
        <begin position="163"/>
        <end position="316"/>
    </location>
</feature>
<evidence type="ECO:0000259" key="8">
    <source>
        <dbReference type="Pfam" id="PF02932"/>
    </source>
</evidence>
<evidence type="ECO:0000256" key="4">
    <source>
        <dbReference type="ARBA" id="ARBA00023136"/>
    </source>
</evidence>
<dbReference type="SUPFAM" id="SSF90112">
    <property type="entry name" value="Neurotransmitter-gated ion-channel transmembrane pore"/>
    <property type="match status" value="1"/>
</dbReference>
<dbReference type="AlphaFoldDB" id="A0A9Q1H4A9"/>
<dbReference type="GO" id="GO:0005230">
    <property type="term" value="F:extracellular ligand-gated monoatomic ion channel activity"/>
    <property type="evidence" value="ECO:0007669"/>
    <property type="project" value="InterPro"/>
</dbReference>
<dbReference type="CDD" id="cd19051">
    <property type="entry name" value="LGIC_TM_cation"/>
    <property type="match status" value="1"/>
</dbReference>
<dbReference type="GO" id="GO:0016020">
    <property type="term" value="C:membrane"/>
    <property type="evidence" value="ECO:0007669"/>
    <property type="project" value="UniProtKB-SubCell"/>
</dbReference>
<dbReference type="Pfam" id="PF02932">
    <property type="entry name" value="Neur_chan_memb"/>
    <property type="match status" value="1"/>
</dbReference>
<dbReference type="GO" id="GO:0004888">
    <property type="term" value="F:transmembrane signaling receptor activity"/>
    <property type="evidence" value="ECO:0007669"/>
    <property type="project" value="InterPro"/>
</dbReference>
<dbReference type="InterPro" id="IPR006202">
    <property type="entry name" value="Neur_chan_lig-bd"/>
</dbReference>
<feature type="region of interest" description="Disordered" evidence="6">
    <location>
        <begin position="298"/>
        <end position="336"/>
    </location>
</feature>
<sequence length="336" mass="38265">MDYRLKWDPDEYDGLDLIVVDPDQVWLPKLMIFNAVASDHANIVDKDEGQILLESTGQVNLGLQILQSTQCALRIEYFPYDQQVCPFFFGFQNLPDSIARLEVTGTAIYSYNTTTQWDILELTGNVSSGFIPDMTSKNKFDNVSVATFCLFLKRHPNYYIGTLIIPSTCLCLLAFMTFLAPPDCGERVSVGVSMVLGLTVFQLLMSDLLPISNESSILSDYLSTNFIFVVLTVPLSLGNMNLAYGDRTRDLPRWKWYRRLFLEYLPAVLFTPSLSQRLSNIRRTNKVTPQQQQLQLEDLEQTKVNGKTDEEKTKVKGPDVTEKIDDYDHQEVSYVT</sequence>